<name>A0A8X6WHF3_TRICX</name>
<dbReference type="Proteomes" id="UP000887159">
    <property type="component" value="Unassembled WGS sequence"/>
</dbReference>
<protein>
    <submittedName>
        <fullName evidence="1">Uncharacterized protein</fullName>
    </submittedName>
</protein>
<evidence type="ECO:0000313" key="1">
    <source>
        <dbReference type="EMBL" id="GFY34206.1"/>
    </source>
</evidence>
<evidence type="ECO:0000313" key="2">
    <source>
        <dbReference type="Proteomes" id="UP000887159"/>
    </source>
</evidence>
<gene>
    <name evidence="1" type="ORF">TNCV_2505091</name>
</gene>
<reference evidence="1" key="1">
    <citation type="submission" date="2020-08" db="EMBL/GenBank/DDBJ databases">
        <title>Multicomponent nature underlies the extraordinary mechanical properties of spider dragline silk.</title>
        <authorList>
            <person name="Kono N."/>
            <person name="Nakamura H."/>
            <person name="Mori M."/>
            <person name="Yoshida Y."/>
            <person name="Ohtoshi R."/>
            <person name="Malay A.D."/>
            <person name="Moran D.A.P."/>
            <person name="Tomita M."/>
            <person name="Numata K."/>
            <person name="Arakawa K."/>
        </authorList>
    </citation>
    <scope>NUCLEOTIDE SEQUENCE</scope>
</reference>
<sequence length="101" mass="11606">MQLEVWMRFIRRILRDYAEWSWLRAEGRCHQVSHSSHGATKDPPCRGMMHVKAVEIPKVLVFVWGGSLVDEVTKVVVSLSRFTITRSIANRLSVVPKCDVN</sequence>
<organism evidence="1 2">
    <name type="scientific">Trichonephila clavipes</name>
    <name type="common">Golden silk orbweaver</name>
    <name type="synonym">Nephila clavipes</name>
    <dbReference type="NCBI Taxonomy" id="2585209"/>
    <lineage>
        <taxon>Eukaryota</taxon>
        <taxon>Metazoa</taxon>
        <taxon>Ecdysozoa</taxon>
        <taxon>Arthropoda</taxon>
        <taxon>Chelicerata</taxon>
        <taxon>Arachnida</taxon>
        <taxon>Araneae</taxon>
        <taxon>Araneomorphae</taxon>
        <taxon>Entelegynae</taxon>
        <taxon>Araneoidea</taxon>
        <taxon>Nephilidae</taxon>
        <taxon>Trichonephila</taxon>
    </lineage>
</organism>
<dbReference type="AlphaFoldDB" id="A0A8X6WHF3"/>
<comment type="caution">
    <text evidence="1">The sequence shown here is derived from an EMBL/GenBank/DDBJ whole genome shotgun (WGS) entry which is preliminary data.</text>
</comment>
<dbReference type="EMBL" id="BMAU01021422">
    <property type="protein sequence ID" value="GFY34206.1"/>
    <property type="molecule type" value="Genomic_DNA"/>
</dbReference>
<keyword evidence="2" id="KW-1185">Reference proteome</keyword>
<accession>A0A8X6WHF3</accession>
<proteinExistence type="predicted"/>